<dbReference type="PANTHER" id="PTHR42693">
    <property type="entry name" value="ARYLSULFATASE FAMILY MEMBER"/>
    <property type="match status" value="1"/>
</dbReference>
<keyword evidence="5" id="KW-1185">Reference proteome</keyword>
<dbReference type="GO" id="GO:0004065">
    <property type="term" value="F:arylsulfatase activity"/>
    <property type="evidence" value="ECO:0007669"/>
    <property type="project" value="TreeGrafter"/>
</dbReference>
<dbReference type="Pfam" id="PF00884">
    <property type="entry name" value="Sulfatase"/>
    <property type="match status" value="1"/>
</dbReference>
<dbReference type="STRING" id="355548.SAMN04487945_1494"/>
<dbReference type="RefSeq" id="WP_089668705.1">
    <property type="nucleotide sequence ID" value="NZ_FOJA01000001.1"/>
</dbReference>
<dbReference type="CDD" id="cd16148">
    <property type="entry name" value="sulfatase_like"/>
    <property type="match status" value="1"/>
</dbReference>
<dbReference type="InterPro" id="IPR017850">
    <property type="entry name" value="Alkaline_phosphatase_core_sf"/>
</dbReference>
<sequence length="485" mass="52494">MASQPNVVVVVADTTRVDDAYDAAVAPTLADLADSGTRATRAFSAAPWTLPSHASMLTGTHTSRHGAHAGHERLDGDLPVLPECFRAAGYDTVCVSSNTWLSVESGFGQGFGEFEQTWQAVQSENALSELVDETEERRLRAVGRRLFDGNPVANAANVLYRLLVRGRSDDGAARATSFVEDLLAGRDGDDPFFLFANYLEPHLEYRPPRRLAEEFLPPTASYEAAMDVPQEPWAYLAGGVSLSESDLAMLRGLYRAEIAYVDEQLAALREALRAAGELANTVFVVTADHGENIGDHGLMDHQYCLYDSLVHVPLVFSGGSFEGGGDLTELVSLVDLAPTLLDAAGIDAPAARESFQGVSVHPDADTEPREFVVSEYAEPQPSMAALERNLGRVPDDLRVHDRSLRAVRTDAHKLVWGSDGSRALYDLDADPGETTDVAVDRPAVVDDLTATLDDWLASFEHADADGPVTISGDRKDRLEQLGYLQ</sequence>
<organism evidence="4 5">
    <name type="scientific">Halobacterium jilantaiense</name>
    <dbReference type="NCBI Taxonomy" id="355548"/>
    <lineage>
        <taxon>Archaea</taxon>
        <taxon>Methanobacteriati</taxon>
        <taxon>Methanobacteriota</taxon>
        <taxon>Stenosarchaea group</taxon>
        <taxon>Halobacteria</taxon>
        <taxon>Halobacteriales</taxon>
        <taxon>Halobacteriaceae</taxon>
        <taxon>Halobacterium</taxon>
    </lineage>
</organism>
<protein>
    <submittedName>
        <fullName evidence="4">Arylsulfatase A</fullName>
    </submittedName>
</protein>
<evidence type="ECO:0000259" key="3">
    <source>
        <dbReference type="Pfam" id="PF00884"/>
    </source>
</evidence>
<name>A0A1I0P960_9EURY</name>
<feature type="domain" description="Sulfatase N-terminal" evidence="3">
    <location>
        <begin position="5"/>
        <end position="346"/>
    </location>
</feature>
<accession>A0A1I0P960</accession>
<dbReference type="PANTHER" id="PTHR42693:SF53">
    <property type="entry name" value="ENDO-4-O-SULFATASE"/>
    <property type="match status" value="1"/>
</dbReference>
<dbReference type="OrthoDB" id="102174at2157"/>
<gene>
    <name evidence="4" type="ORF">SAMN04487945_1494</name>
</gene>
<dbReference type="AlphaFoldDB" id="A0A1I0P960"/>
<evidence type="ECO:0000256" key="2">
    <source>
        <dbReference type="ARBA" id="ARBA00022801"/>
    </source>
</evidence>
<dbReference type="Proteomes" id="UP000198518">
    <property type="component" value="Unassembled WGS sequence"/>
</dbReference>
<proteinExistence type="inferred from homology"/>
<dbReference type="SUPFAM" id="SSF53649">
    <property type="entry name" value="Alkaline phosphatase-like"/>
    <property type="match status" value="1"/>
</dbReference>
<keyword evidence="2" id="KW-0378">Hydrolase</keyword>
<comment type="similarity">
    <text evidence="1">Belongs to the sulfatase family.</text>
</comment>
<evidence type="ECO:0000313" key="5">
    <source>
        <dbReference type="Proteomes" id="UP000198518"/>
    </source>
</evidence>
<dbReference type="InterPro" id="IPR050738">
    <property type="entry name" value="Sulfatase"/>
</dbReference>
<reference evidence="4 5" key="1">
    <citation type="submission" date="2016-10" db="EMBL/GenBank/DDBJ databases">
        <authorList>
            <person name="de Groot N.N."/>
        </authorList>
    </citation>
    <scope>NUCLEOTIDE SEQUENCE [LARGE SCALE GENOMIC DNA]</scope>
    <source>
        <strain evidence="4 5">CGMCC 1.5337</strain>
    </source>
</reference>
<dbReference type="Gene3D" id="3.40.720.10">
    <property type="entry name" value="Alkaline Phosphatase, subunit A"/>
    <property type="match status" value="1"/>
</dbReference>
<evidence type="ECO:0000313" key="4">
    <source>
        <dbReference type="EMBL" id="SEW10748.1"/>
    </source>
</evidence>
<dbReference type="InterPro" id="IPR000917">
    <property type="entry name" value="Sulfatase_N"/>
</dbReference>
<evidence type="ECO:0000256" key="1">
    <source>
        <dbReference type="ARBA" id="ARBA00008779"/>
    </source>
</evidence>
<dbReference type="EMBL" id="FOJA01000001">
    <property type="protein sequence ID" value="SEW10748.1"/>
    <property type="molecule type" value="Genomic_DNA"/>
</dbReference>